<evidence type="ECO:0000256" key="1">
    <source>
        <dbReference type="ARBA" id="ARBA00004170"/>
    </source>
</evidence>
<feature type="non-terminal residue" evidence="11">
    <location>
        <position position="1"/>
    </location>
</feature>
<name>X1PT07_9ZZZZ</name>
<dbReference type="GO" id="GO:0043952">
    <property type="term" value="P:protein transport by the Sec complex"/>
    <property type="evidence" value="ECO:0007669"/>
    <property type="project" value="TreeGrafter"/>
</dbReference>
<dbReference type="GO" id="GO:0005886">
    <property type="term" value="C:plasma membrane"/>
    <property type="evidence" value="ECO:0007669"/>
    <property type="project" value="TreeGrafter"/>
</dbReference>
<organism evidence="11">
    <name type="scientific">marine sediment metagenome</name>
    <dbReference type="NCBI Taxonomy" id="412755"/>
    <lineage>
        <taxon>unclassified sequences</taxon>
        <taxon>metagenomes</taxon>
        <taxon>ecological metagenomes</taxon>
    </lineage>
</organism>
<dbReference type="GO" id="GO:0031522">
    <property type="term" value="C:cell envelope Sec protein transport complex"/>
    <property type="evidence" value="ECO:0007669"/>
    <property type="project" value="TreeGrafter"/>
</dbReference>
<dbReference type="Pfam" id="PF07516">
    <property type="entry name" value="SecA_SW"/>
    <property type="match status" value="1"/>
</dbReference>
<evidence type="ECO:0000256" key="6">
    <source>
        <dbReference type="ARBA" id="ARBA00022927"/>
    </source>
</evidence>
<dbReference type="PANTHER" id="PTHR30612:SF0">
    <property type="entry name" value="CHLOROPLAST PROTEIN-TRANSPORTING ATPASE"/>
    <property type="match status" value="1"/>
</dbReference>
<comment type="subcellular location">
    <subcellularLocation>
        <location evidence="1">Membrane</location>
        <topology evidence="1">Peripheral membrane protein</topology>
    </subcellularLocation>
</comment>
<dbReference type="PANTHER" id="PTHR30612">
    <property type="entry name" value="SECA INNER MEMBRANE COMPONENT OF SEC PROTEIN SECRETION SYSTEM"/>
    <property type="match status" value="1"/>
</dbReference>
<accession>X1PT07</accession>
<keyword evidence="6" id="KW-0653">Protein transport</keyword>
<feature type="domain" description="SecA family profile" evidence="10">
    <location>
        <begin position="1"/>
        <end position="107"/>
    </location>
</feature>
<keyword evidence="4" id="KW-0547">Nucleotide-binding</keyword>
<evidence type="ECO:0000256" key="8">
    <source>
        <dbReference type="ARBA" id="ARBA00023010"/>
    </source>
</evidence>
<dbReference type="GO" id="GO:0006605">
    <property type="term" value="P:protein targeting"/>
    <property type="evidence" value="ECO:0007669"/>
    <property type="project" value="InterPro"/>
</dbReference>
<dbReference type="GO" id="GO:0017038">
    <property type="term" value="P:protein import"/>
    <property type="evidence" value="ECO:0007669"/>
    <property type="project" value="InterPro"/>
</dbReference>
<evidence type="ECO:0000256" key="2">
    <source>
        <dbReference type="ARBA" id="ARBA00007650"/>
    </source>
</evidence>
<dbReference type="Pfam" id="PF21090">
    <property type="entry name" value="P-loop_SecA"/>
    <property type="match status" value="1"/>
</dbReference>
<dbReference type="AlphaFoldDB" id="X1PT07"/>
<proteinExistence type="inferred from homology"/>
<keyword evidence="9" id="KW-0472">Membrane</keyword>
<evidence type="ECO:0000259" key="10">
    <source>
        <dbReference type="PROSITE" id="PS51196"/>
    </source>
</evidence>
<evidence type="ECO:0000256" key="3">
    <source>
        <dbReference type="ARBA" id="ARBA00022448"/>
    </source>
</evidence>
<protein>
    <recommendedName>
        <fullName evidence="10">SecA family profile domain-containing protein</fullName>
    </recommendedName>
</protein>
<keyword evidence="8" id="KW-0811">Translocation</keyword>
<dbReference type="FunFam" id="3.40.50.300:FF:000429">
    <property type="entry name" value="Preprotein translocase subunit SecA"/>
    <property type="match status" value="1"/>
</dbReference>
<sequence length="315" mass="35823">AVTVATNMAGRGVDIVLGGSPDEQGKSEWQEKHNKVVELGGLHIIGTERREARRIDNQLRGRAGRQGDPGSSRFYASLEDDIVRRFGGDRIKGIMEWAGMDEDTPIENKLVNRSIEGAQVRVEGYHFDMRKHLVEYDDVVNQQRELIYGERGKILSGADLKANILPMVREELQDMVAAHIPAERGIDWDIEGLLADVSTIFPIPPELNANALSQLKLEQIEDKLIERAEAQYEAREKELGSDNMRMLERLVMLRIIDSLWVEHLTMMEDMRLQAGWQTLRQVKAVDAYKNEGYKQFQVLLSTIQHDVVHSIYHVG</sequence>
<dbReference type="PROSITE" id="PS01312">
    <property type="entry name" value="SECA"/>
    <property type="match status" value="1"/>
</dbReference>
<evidence type="ECO:0000256" key="9">
    <source>
        <dbReference type="ARBA" id="ARBA00023136"/>
    </source>
</evidence>
<keyword evidence="7" id="KW-1278">Translocase</keyword>
<dbReference type="InterPro" id="IPR036266">
    <property type="entry name" value="SecA_Wing/Scaffold_sf"/>
</dbReference>
<dbReference type="PROSITE" id="PS51196">
    <property type="entry name" value="SECA_MOTOR_DEAD"/>
    <property type="match status" value="1"/>
</dbReference>
<dbReference type="SUPFAM" id="SSF81886">
    <property type="entry name" value="Helical scaffold and wing domains of SecA"/>
    <property type="match status" value="1"/>
</dbReference>
<dbReference type="InterPro" id="IPR027417">
    <property type="entry name" value="P-loop_NTPase"/>
</dbReference>
<evidence type="ECO:0000256" key="7">
    <source>
        <dbReference type="ARBA" id="ARBA00022967"/>
    </source>
</evidence>
<dbReference type="GO" id="GO:0005829">
    <property type="term" value="C:cytosol"/>
    <property type="evidence" value="ECO:0007669"/>
    <property type="project" value="TreeGrafter"/>
</dbReference>
<comment type="similarity">
    <text evidence="2">Belongs to the SecA family.</text>
</comment>
<keyword evidence="5" id="KW-0067">ATP-binding</keyword>
<dbReference type="InterPro" id="IPR000185">
    <property type="entry name" value="SecA"/>
</dbReference>
<dbReference type="EMBL" id="BARW01003862">
    <property type="protein sequence ID" value="GAI58953.1"/>
    <property type="molecule type" value="Genomic_DNA"/>
</dbReference>
<dbReference type="InterPro" id="IPR020937">
    <property type="entry name" value="SecA_CS"/>
</dbReference>
<dbReference type="Gene3D" id="1.10.3060.10">
    <property type="entry name" value="Helical scaffold and wing domains of SecA"/>
    <property type="match status" value="1"/>
</dbReference>
<evidence type="ECO:0000256" key="4">
    <source>
        <dbReference type="ARBA" id="ARBA00022741"/>
    </source>
</evidence>
<dbReference type="InterPro" id="IPR044722">
    <property type="entry name" value="SecA_SF2_C"/>
</dbReference>
<evidence type="ECO:0000313" key="11">
    <source>
        <dbReference type="EMBL" id="GAI58953.1"/>
    </source>
</evidence>
<dbReference type="GO" id="GO:0005524">
    <property type="term" value="F:ATP binding"/>
    <property type="evidence" value="ECO:0007669"/>
    <property type="project" value="UniProtKB-KW"/>
</dbReference>
<dbReference type="Gene3D" id="3.40.50.300">
    <property type="entry name" value="P-loop containing nucleotide triphosphate hydrolases"/>
    <property type="match status" value="1"/>
</dbReference>
<feature type="non-terminal residue" evidence="11">
    <location>
        <position position="315"/>
    </location>
</feature>
<evidence type="ECO:0000256" key="5">
    <source>
        <dbReference type="ARBA" id="ARBA00022840"/>
    </source>
</evidence>
<dbReference type="InterPro" id="IPR014018">
    <property type="entry name" value="SecA_motor_DEAD"/>
</dbReference>
<keyword evidence="3" id="KW-0813">Transport</keyword>
<gene>
    <name evidence="11" type="ORF">S12H4_09490</name>
</gene>
<dbReference type="SUPFAM" id="SSF52540">
    <property type="entry name" value="P-loop containing nucleoside triphosphate hydrolases"/>
    <property type="match status" value="1"/>
</dbReference>
<dbReference type="GO" id="GO:0006886">
    <property type="term" value="P:intracellular protein transport"/>
    <property type="evidence" value="ECO:0007669"/>
    <property type="project" value="InterPro"/>
</dbReference>
<comment type="caution">
    <text evidence="11">The sequence shown here is derived from an EMBL/GenBank/DDBJ whole genome shotgun (WGS) entry which is preliminary data.</text>
</comment>
<dbReference type="InterPro" id="IPR011116">
    <property type="entry name" value="SecA_Wing/Scaffold"/>
</dbReference>
<reference evidence="11" key="1">
    <citation type="journal article" date="2014" name="Front. Microbiol.">
        <title>High frequency of phylogenetically diverse reductive dehalogenase-homologous genes in deep subseafloor sedimentary metagenomes.</title>
        <authorList>
            <person name="Kawai M."/>
            <person name="Futagami T."/>
            <person name="Toyoda A."/>
            <person name="Takaki Y."/>
            <person name="Nishi S."/>
            <person name="Hori S."/>
            <person name="Arai W."/>
            <person name="Tsubouchi T."/>
            <person name="Morono Y."/>
            <person name="Uchiyama I."/>
            <person name="Ito T."/>
            <person name="Fujiyama A."/>
            <person name="Inagaki F."/>
            <person name="Takami H."/>
        </authorList>
    </citation>
    <scope>NUCLEOTIDE SEQUENCE</scope>
    <source>
        <strain evidence="11">Expedition CK06-06</strain>
    </source>
</reference>